<evidence type="ECO:0000313" key="2">
    <source>
        <dbReference type="Proteomes" id="UP000054776"/>
    </source>
</evidence>
<comment type="caution">
    <text evidence="1">The sequence shown here is derived from an EMBL/GenBank/DDBJ whole genome shotgun (WGS) entry which is preliminary data.</text>
</comment>
<reference evidence="1 2" key="1">
    <citation type="submission" date="2015-01" db="EMBL/GenBank/DDBJ databases">
        <title>Evolution of Trichinella species and genotypes.</title>
        <authorList>
            <person name="Korhonen P.K."/>
            <person name="Edoardo P."/>
            <person name="Giuseppe L.R."/>
            <person name="Gasser R.B."/>
        </authorList>
    </citation>
    <scope>NUCLEOTIDE SEQUENCE [LARGE SCALE GENOMIC DNA]</scope>
    <source>
        <strain evidence="1">ISS3</strain>
    </source>
</reference>
<proteinExistence type="predicted"/>
<dbReference type="AlphaFoldDB" id="A0A0V1BT69"/>
<dbReference type="Proteomes" id="UP000054776">
    <property type="component" value="Unassembled WGS sequence"/>
</dbReference>
<dbReference type="OrthoDB" id="5871302at2759"/>
<gene>
    <name evidence="1" type="ORF">T01_3596</name>
</gene>
<keyword evidence="2" id="KW-1185">Reference proteome</keyword>
<dbReference type="InParanoid" id="A0A0V1BT69"/>
<protein>
    <submittedName>
        <fullName evidence="1">Uncharacterized protein</fullName>
    </submittedName>
</protein>
<sequence length="88" mass="10338">MGGYWERLLCSIKDSVLDEEELQTALCEVQAYLNARPLVFMEDEIHERHPLFSFQLLTCCTYVGFSAVEVHDPERQPYGRGHPQWNHR</sequence>
<accession>A0A0V1BT69</accession>
<organism evidence="1 2">
    <name type="scientific">Trichinella spiralis</name>
    <name type="common">Trichina worm</name>
    <dbReference type="NCBI Taxonomy" id="6334"/>
    <lineage>
        <taxon>Eukaryota</taxon>
        <taxon>Metazoa</taxon>
        <taxon>Ecdysozoa</taxon>
        <taxon>Nematoda</taxon>
        <taxon>Enoplea</taxon>
        <taxon>Dorylaimia</taxon>
        <taxon>Trichinellida</taxon>
        <taxon>Trichinellidae</taxon>
        <taxon>Trichinella</taxon>
    </lineage>
</organism>
<name>A0A0V1BT69_TRISP</name>
<evidence type="ECO:0000313" key="1">
    <source>
        <dbReference type="EMBL" id="KRY40405.1"/>
    </source>
</evidence>
<dbReference type="EMBL" id="JYDH01000012">
    <property type="protein sequence ID" value="KRY40405.1"/>
    <property type="molecule type" value="Genomic_DNA"/>
</dbReference>